<feature type="compositionally biased region" description="Low complexity" evidence="2">
    <location>
        <begin position="790"/>
        <end position="823"/>
    </location>
</feature>
<feature type="compositionally biased region" description="Basic and acidic residues" evidence="2">
    <location>
        <begin position="446"/>
        <end position="455"/>
    </location>
</feature>
<feature type="region of interest" description="Disordered" evidence="2">
    <location>
        <begin position="446"/>
        <end position="486"/>
    </location>
</feature>
<evidence type="ECO:0000256" key="1">
    <source>
        <dbReference type="SAM" id="Coils"/>
    </source>
</evidence>
<feature type="compositionally biased region" description="Basic and acidic residues" evidence="2">
    <location>
        <begin position="863"/>
        <end position="996"/>
    </location>
</feature>
<dbReference type="PANTHER" id="PTHR39063:SF1">
    <property type="entry name" value="OFD1 CENTRIOLE AND CENTRIOLAR SATELLITE PROTEIN"/>
    <property type="match status" value="1"/>
</dbReference>
<dbReference type="Gene3D" id="1.20.960.40">
    <property type="match status" value="1"/>
</dbReference>
<feature type="region of interest" description="Disordered" evidence="2">
    <location>
        <begin position="790"/>
        <end position="825"/>
    </location>
</feature>
<proteinExistence type="predicted"/>
<reference evidence="4" key="1">
    <citation type="journal article" date="2023" name="Commun. Biol.">
        <title>Genome analysis of Parmales, the sister group of diatoms, reveals the evolutionary specialization of diatoms from phago-mixotrophs to photoautotrophs.</title>
        <authorList>
            <person name="Ban H."/>
            <person name="Sato S."/>
            <person name="Yoshikawa S."/>
            <person name="Yamada K."/>
            <person name="Nakamura Y."/>
            <person name="Ichinomiya M."/>
            <person name="Sato N."/>
            <person name="Blanc-Mathieu R."/>
            <person name="Endo H."/>
            <person name="Kuwata A."/>
            <person name="Ogata H."/>
        </authorList>
    </citation>
    <scope>NUCLEOTIDE SEQUENCE [LARGE SCALE GENOMIC DNA]</scope>
</reference>
<dbReference type="EMBL" id="BRYA01000098">
    <property type="protein sequence ID" value="GMI39184.1"/>
    <property type="molecule type" value="Genomic_DNA"/>
</dbReference>
<dbReference type="PROSITE" id="PS50896">
    <property type="entry name" value="LISH"/>
    <property type="match status" value="1"/>
</dbReference>
<feature type="compositionally biased region" description="Basic and acidic residues" evidence="2">
    <location>
        <begin position="1016"/>
        <end position="1040"/>
    </location>
</feature>
<sequence>MTISEKHLASSLRNELKKSGVVNRLTAQLRADFVKKMKRGSLGAALSSSSSMPLTSLDSNKENKPKPLTLEDRAVRSLILDYLKDSSLHHSLSVFAPESGVSESALTSEESLKSLGFSELSPTYKDVISSSEHPTLKRVLGHLASTSFISQANHSTAAHPPSSVPTTSTHYTAAESLVEKLNALQKQHEEAINQTRMQPDKNFEEKMLAFQKECEERLTKQMQRDLDRVRKHDIEMMRLEEQARYRGELQALRMEMKAEYDLRSQKASEVSERKFQNAKLKSQQLEAAQYQARQEVVRELEAVRRRELNNRRELDIRKNALELDEQRLNNIRQSIEGKQAELERMETSMKHKYQKEFEHAKEEAKNTYTAANDAIASQQKTLEHELANVRREREALKKFKQDLTEKHSDVLNNGEGVGDIMMERDSLKVKLAECESQLQAFHVQYEEEHKDDQEHSSASPNAKDATIFGRSRNLSTSSNPMSRSWRDHRNALESELERCERELEETKHLLESERSSVEKLREKERSTFEKAATLEAVANSLKDRLSESEKKLEEAVVEKEAAICDNDAMKSEISEMRHLMAKQQSIVDLSSKRKRTAESKDATREARLERVRQRAREQMKNDTGILTGGEERAETKPADEAASTKIVWDNGRPIAVVWDSKVGGLVLQEPAGRASPAIATAPVPANPEAITKLEARLAQTEIASEKFQVLLQAEREKSRVQMETFSMMTSMMGQQHPQQQQQQQQFEVPYAAAQQPSAAARGASRFDLPPPPPVTKSPEVAISPVAKIHATASSASRQAPSAAATSSTAAPPAAAAANTAKPAGWEREYQDYLVSQEAMEAQQKVAIGRKQESISLARATLAAREREAEEAAKARKREEEERDMIQREEEKAVKALKAREIEEEEERKSREAREEEDRKAREEDEVRNEREEEERQARVKKEEKERKEKEERLKWEKKEEERREQKRQSVEREKAAKEKAAKEEEERRKAKEKEGRAAMVIQSHQRRNSAGSIYRDMLKVKRENMNAEEKAKMERDKKDAVSAMKKKKEDDERRAQLEREHEDARARAAERMRERAREEERERERREEEERERRERRMSEGGGGTDSDQLEVSDGTVESFSDGSNPSYDDW</sequence>
<feature type="region of interest" description="Disordered" evidence="2">
    <location>
        <begin position="584"/>
        <end position="607"/>
    </location>
</feature>
<evidence type="ECO:0000256" key="2">
    <source>
        <dbReference type="SAM" id="MobiDB-lite"/>
    </source>
</evidence>
<evidence type="ECO:0000313" key="4">
    <source>
        <dbReference type="Proteomes" id="UP001165065"/>
    </source>
</evidence>
<dbReference type="GO" id="GO:0005576">
    <property type="term" value="C:extracellular region"/>
    <property type="evidence" value="ECO:0007669"/>
    <property type="project" value="GOC"/>
</dbReference>
<dbReference type="InterPro" id="IPR055289">
    <property type="entry name" value="OFD1"/>
</dbReference>
<dbReference type="Pfam" id="PF16045">
    <property type="entry name" value="LisH_2"/>
    <property type="match status" value="1"/>
</dbReference>
<keyword evidence="1" id="KW-0175">Coiled coil</keyword>
<dbReference type="AlphaFoldDB" id="A0A9W7L851"/>
<organism evidence="3 4">
    <name type="scientific">Triparma columacea</name>
    <dbReference type="NCBI Taxonomy" id="722753"/>
    <lineage>
        <taxon>Eukaryota</taxon>
        <taxon>Sar</taxon>
        <taxon>Stramenopiles</taxon>
        <taxon>Ochrophyta</taxon>
        <taxon>Bolidophyceae</taxon>
        <taxon>Parmales</taxon>
        <taxon>Triparmaceae</taxon>
        <taxon>Triparma</taxon>
    </lineage>
</organism>
<protein>
    <recommendedName>
        <fullName evidence="5">LisH domain-containing protein</fullName>
    </recommendedName>
</protein>
<dbReference type="InterPro" id="IPR006594">
    <property type="entry name" value="LisH"/>
</dbReference>
<evidence type="ECO:0000313" key="3">
    <source>
        <dbReference type="EMBL" id="GMI39184.1"/>
    </source>
</evidence>
<feature type="region of interest" description="Disordered" evidence="2">
    <location>
        <begin position="730"/>
        <end position="778"/>
    </location>
</feature>
<accession>A0A9W7L851</accession>
<name>A0A9W7L851_9STRA</name>
<feature type="compositionally biased region" description="Basic and acidic residues" evidence="2">
    <location>
        <begin position="1047"/>
        <end position="1099"/>
    </location>
</feature>
<feature type="region of interest" description="Disordered" evidence="2">
    <location>
        <begin position="861"/>
        <end position="1131"/>
    </location>
</feature>
<dbReference type="GO" id="GO:0060287">
    <property type="term" value="P:epithelial cilium movement involved in determination of left/right asymmetry"/>
    <property type="evidence" value="ECO:0007669"/>
    <property type="project" value="TreeGrafter"/>
</dbReference>
<dbReference type="SMART" id="SM00667">
    <property type="entry name" value="LisH"/>
    <property type="match status" value="1"/>
</dbReference>
<comment type="caution">
    <text evidence="3">The sequence shown here is derived from an EMBL/GenBank/DDBJ whole genome shotgun (WGS) entry which is preliminary data.</text>
</comment>
<dbReference type="Proteomes" id="UP001165065">
    <property type="component" value="Unassembled WGS sequence"/>
</dbReference>
<dbReference type="PANTHER" id="PTHR39063">
    <property type="entry name" value="ORAL-FACIAL-DIGITAL SYNDROME 1 PROTEIN HOMOLOG"/>
    <property type="match status" value="1"/>
</dbReference>
<feature type="compositionally biased region" description="Polar residues" evidence="2">
    <location>
        <begin position="472"/>
        <end position="482"/>
    </location>
</feature>
<gene>
    <name evidence="3" type="ORF">TrCOL_g10444</name>
</gene>
<dbReference type="GO" id="GO:0036064">
    <property type="term" value="C:ciliary basal body"/>
    <property type="evidence" value="ECO:0007669"/>
    <property type="project" value="TreeGrafter"/>
</dbReference>
<feature type="compositionally biased region" description="Basic and acidic residues" evidence="2">
    <location>
        <begin position="59"/>
        <end position="69"/>
    </location>
</feature>
<feature type="compositionally biased region" description="Basic and acidic residues" evidence="2">
    <location>
        <begin position="596"/>
        <end position="607"/>
    </location>
</feature>
<feature type="coiled-coil region" evidence="1">
    <location>
        <begin position="273"/>
        <end position="406"/>
    </location>
</feature>
<feature type="compositionally biased region" description="Polar residues" evidence="2">
    <location>
        <begin position="1116"/>
        <end position="1131"/>
    </location>
</feature>
<keyword evidence="4" id="KW-1185">Reference proteome</keyword>
<feature type="region of interest" description="Disordered" evidence="2">
    <location>
        <begin position="44"/>
        <end position="69"/>
    </location>
</feature>
<evidence type="ECO:0008006" key="5">
    <source>
        <dbReference type="Google" id="ProtNLM"/>
    </source>
</evidence>
<feature type="compositionally biased region" description="Low complexity" evidence="2">
    <location>
        <begin position="734"/>
        <end position="765"/>
    </location>
</feature>
<dbReference type="OrthoDB" id="206339at2759"/>